<dbReference type="Proteomes" id="UP000823775">
    <property type="component" value="Unassembled WGS sequence"/>
</dbReference>
<sequence length="125" mass="14172">VLGGEWEAPWSIDIDVKRFNKIRRNKGVVVKHIYWEGNSLADYFVDLVVNFAGLKASLTDEITRKGAKTGDSLTSDAISLRTTKRLKLPDIYGVYRMIWELSEAFHFFVSWLRGIGPNFGLSFGS</sequence>
<accession>A0ABS8TIN7</accession>
<proteinExistence type="predicted"/>
<evidence type="ECO:0000313" key="2">
    <source>
        <dbReference type="Proteomes" id="UP000823775"/>
    </source>
</evidence>
<feature type="non-terminal residue" evidence="1">
    <location>
        <position position="1"/>
    </location>
</feature>
<organism evidence="1 2">
    <name type="scientific">Datura stramonium</name>
    <name type="common">Jimsonweed</name>
    <name type="synonym">Common thornapple</name>
    <dbReference type="NCBI Taxonomy" id="4076"/>
    <lineage>
        <taxon>Eukaryota</taxon>
        <taxon>Viridiplantae</taxon>
        <taxon>Streptophyta</taxon>
        <taxon>Embryophyta</taxon>
        <taxon>Tracheophyta</taxon>
        <taxon>Spermatophyta</taxon>
        <taxon>Magnoliopsida</taxon>
        <taxon>eudicotyledons</taxon>
        <taxon>Gunneridae</taxon>
        <taxon>Pentapetalae</taxon>
        <taxon>asterids</taxon>
        <taxon>lamiids</taxon>
        <taxon>Solanales</taxon>
        <taxon>Solanaceae</taxon>
        <taxon>Solanoideae</taxon>
        <taxon>Datureae</taxon>
        <taxon>Datura</taxon>
    </lineage>
</organism>
<keyword evidence="2" id="KW-1185">Reference proteome</keyword>
<evidence type="ECO:0000313" key="1">
    <source>
        <dbReference type="EMBL" id="MCD7470820.1"/>
    </source>
</evidence>
<dbReference type="EMBL" id="JACEIK010001613">
    <property type="protein sequence ID" value="MCD7470820.1"/>
    <property type="molecule type" value="Genomic_DNA"/>
</dbReference>
<gene>
    <name evidence="1" type="ORF">HAX54_010980</name>
</gene>
<reference evidence="1 2" key="1">
    <citation type="journal article" date="2021" name="BMC Genomics">
        <title>Datura genome reveals duplications of psychoactive alkaloid biosynthetic genes and high mutation rate following tissue culture.</title>
        <authorList>
            <person name="Rajewski A."/>
            <person name="Carter-House D."/>
            <person name="Stajich J."/>
            <person name="Litt A."/>
        </authorList>
    </citation>
    <scope>NUCLEOTIDE SEQUENCE [LARGE SCALE GENOMIC DNA]</scope>
    <source>
        <strain evidence="1">AR-01</strain>
    </source>
</reference>
<comment type="caution">
    <text evidence="1">The sequence shown here is derived from an EMBL/GenBank/DDBJ whole genome shotgun (WGS) entry which is preliminary data.</text>
</comment>
<name>A0ABS8TIN7_DATST</name>
<protein>
    <submittedName>
        <fullName evidence="1">Uncharacterized protein</fullName>
    </submittedName>
</protein>